<dbReference type="RefSeq" id="WP_115215492.1">
    <property type="nucleotide sequence ID" value="NZ_QKWJ01000072.1"/>
</dbReference>
<organism evidence="1 2">
    <name type="scientific">Cupriavidus lacunae</name>
    <dbReference type="NCBI Taxonomy" id="2666307"/>
    <lineage>
        <taxon>Bacteria</taxon>
        <taxon>Pseudomonadati</taxon>
        <taxon>Pseudomonadota</taxon>
        <taxon>Betaproteobacteria</taxon>
        <taxon>Burkholderiales</taxon>
        <taxon>Burkholderiaceae</taxon>
        <taxon>Cupriavidus</taxon>
    </lineage>
</organism>
<evidence type="ECO:0000313" key="1">
    <source>
        <dbReference type="EMBL" id="RDK06104.1"/>
    </source>
</evidence>
<protein>
    <submittedName>
        <fullName evidence="1">Uncharacterized protein</fullName>
    </submittedName>
</protein>
<name>A0A370NKG7_9BURK</name>
<keyword evidence="2" id="KW-1185">Reference proteome</keyword>
<proteinExistence type="predicted"/>
<comment type="caution">
    <text evidence="1">The sequence shown here is derived from an EMBL/GenBank/DDBJ whole genome shotgun (WGS) entry which is preliminary data.</text>
</comment>
<dbReference type="AlphaFoldDB" id="A0A370NKG7"/>
<gene>
    <name evidence="1" type="ORF">DN412_33355</name>
</gene>
<evidence type="ECO:0000313" key="2">
    <source>
        <dbReference type="Proteomes" id="UP000255165"/>
    </source>
</evidence>
<accession>A0A370NKG7</accession>
<dbReference type="EMBL" id="QKWJ01000072">
    <property type="protein sequence ID" value="RDK06104.1"/>
    <property type="molecule type" value="Genomic_DNA"/>
</dbReference>
<dbReference type="Proteomes" id="UP000255165">
    <property type="component" value="Unassembled WGS sequence"/>
</dbReference>
<sequence>MSLMDATVEFQTDLNSFSEGIVIAHDNSTGSLVIRDAEGIHWRGIEDHIEVIDLPSERAGHAG</sequence>
<reference evidence="2" key="1">
    <citation type="submission" date="2018-06" db="EMBL/GenBank/DDBJ databases">
        <authorList>
            <person name="Feng T."/>
            <person name="Jeon C.O."/>
        </authorList>
    </citation>
    <scope>NUCLEOTIDE SEQUENCE [LARGE SCALE GENOMIC DNA]</scope>
    <source>
        <strain evidence="2">S23</strain>
    </source>
</reference>